<name>A0A1Q3BSW5_CEPFO</name>
<feature type="compositionally biased region" description="Basic and acidic residues" evidence="6">
    <location>
        <begin position="515"/>
        <end position="527"/>
    </location>
</feature>
<evidence type="ECO:0000256" key="4">
    <source>
        <dbReference type="ARBA" id="ARBA00022833"/>
    </source>
</evidence>
<keyword evidence="9" id="KW-1185">Reference proteome</keyword>
<dbReference type="FunCoup" id="A0A1Q3BSW5">
    <property type="interactions" value="1429"/>
</dbReference>
<feature type="region of interest" description="Disordered" evidence="6">
    <location>
        <begin position="1"/>
        <end position="31"/>
    </location>
</feature>
<dbReference type="InParanoid" id="A0A1Q3BSW5"/>
<dbReference type="GO" id="GO:0008270">
    <property type="term" value="F:zinc ion binding"/>
    <property type="evidence" value="ECO:0007669"/>
    <property type="project" value="UniProtKB-KW"/>
</dbReference>
<gene>
    <name evidence="8" type="ORF">CFOL_v3_14528</name>
</gene>
<keyword evidence="5" id="KW-0539">Nucleus</keyword>
<keyword evidence="2" id="KW-0479">Metal-binding</keyword>
<feature type="compositionally biased region" description="Low complexity" evidence="6">
    <location>
        <begin position="20"/>
        <end position="31"/>
    </location>
</feature>
<keyword evidence="3" id="KW-0863">Zinc-finger</keyword>
<dbReference type="STRING" id="3775.A0A1Q3BSW5"/>
<evidence type="ECO:0000256" key="2">
    <source>
        <dbReference type="ARBA" id="ARBA00022723"/>
    </source>
</evidence>
<dbReference type="GO" id="GO:0071013">
    <property type="term" value="C:catalytic step 2 spliceosome"/>
    <property type="evidence" value="ECO:0007669"/>
    <property type="project" value="TreeGrafter"/>
</dbReference>
<feature type="domain" description="PSP proline-rich" evidence="7">
    <location>
        <begin position="300"/>
        <end position="353"/>
    </location>
</feature>
<dbReference type="InterPro" id="IPR052115">
    <property type="entry name" value="NEXT_complex_subunit_ZCCHC8"/>
</dbReference>
<dbReference type="PANTHER" id="PTHR13316">
    <property type="entry name" value="ZINC FINGER, CCHC DOMAIN CONTAINING 8"/>
    <property type="match status" value="1"/>
</dbReference>
<feature type="compositionally biased region" description="Low complexity" evidence="6">
    <location>
        <begin position="499"/>
        <end position="509"/>
    </location>
</feature>
<evidence type="ECO:0000256" key="5">
    <source>
        <dbReference type="ARBA" id="ARBA00023242"/>
    </source>
</evidence>
<reference evidence="9" key="1">
    <citation type="submission" date="2016-04" db="EMBL/GenBank/DDBJ databases">
        <title>Cephalotus genome sequencing.</title>
        <authorList>
            <person name="Fukushima K."/>
            <person name="Hasebe M."/>
            <person name="Fang X."/>
        </authorList>
    </citation>
    <scope>NUCLEOTIDE SEQUENCE [LARGE SCALE GENOMIC DNA]</scope>
    <source>
        <strain evidence="9">cv. St1</strain>
    </source>
</reference>
<dbReference type="PANTHER" id="PTHR13316:SF0">
    <property type="entry name" value="ZINC FINGER CCHC DOMAIN-CONTAINING PROTEIN 8"/>
    <property type="match status" value="1"/>
</dbReference>
<evidence type="ECO:0000256" key="3">
    <source>
        <dbReference type="ARBA" id="ARBA00022771"/>
    </source>
</evidence>
<evidence type="ECO:0000256" key="6">
    <source>
        <dbReference type="SAM" id="MobiDB-lite"/>
    </source>
</evidence>
<comment type="caution">
    <text evidence="8">The sequence shown here is derived from an EMBL/GenBank/DDBJ whole genome shotgun (WGS) entry which is preliminary data.</text>
</comment>
<organism evidence="8 9">
    <name type="scientific">Cephalotus follicularis</name>
    <name type="common">Albany pitcher plant</name>
    <dbReference type="NCBI Taxonomy" id="3775"/>
    <lineage>
        <taxon>Eukaryota</taxon>
        <taxon>Viridiplantae</taxon>
        <taxon>Streptophyta</taxon>
        <taxon>Embryophyta</taxon>
        <taxon>Tracheophyta</taxon>
        <taxon>Spermatophyta</taxon>
        <taxon>Magnoliopsida</taxon>
        <taxon>eudicotyledons</taxon>
        <taxon>Gunneridae</taxon>
        <taxon>Pentapetalae</taxon>
        <taxon>rosids</taxon>
        <taxon>fabids</taxon>
        <taxon>Oxalidales</taxon>
        <taxon>Cephalotaceae</taxon>
        <taxon>Cephalotus</taxon>
    </lineage>
</organism>
<dbReference type="GO" id="GO:0003723">
    <property type="term" value="F:RNA binding"/>
    <property type="evidence" value="ECO:0007669"/>
    <property type="project" value="TreeGrafter"/>
</dbReference>
<comment type="subcellular location">
    <subcellularLocation>
        <location evidence="1">Nucleus</location>
    </subcellularLocation>
</comment>
<evidence type="ECO:0000313" key="9">
    <source>
        <dbReference type="Proteomes" id="UP000187406"/>
    </source>
</evidence>
<dbReference type="EMBL" id="BDDD01000867">
    <property type="protein sequence ID" value="GAV71034.1"/>
    <property type="molecule type" value="Genomic_DNA"/>
</dbReference>
<feature type="region of interest" description="Disordered" evidence="6">
    <location>
        <begin position="267"/>
        <end position="305"/>
    </location>
</feature>
<sequence length="548" mass="61330">MKSEDLINLPASTHSGSQCENNELGNQGGLNEADSLLDMELSDGDVGNENTQFLLETDQDKGLIESSSNVEVSVASTEIVTLPEELNAESGCLDAQNGSPICKHVRDNKSISGVKRAWMTIDDEQPSVHVKYNYLTRASKQKLEQLLQKWSEWQAKHGSSSKDPNEFLESGEETYFPAIQVGVKKTSAVSFWIDNQTTNEQNKAFIPLDGNSVPSYDRGYALGLTSADNPSNLEGGLEILDDASRCFNCGSYSHSLKECLKPRDNNAVNSARKHHKSKRNQNSGSRNSTRYYQSSLGGKYDDLTPGSLSAETRKLMGLGELDPPPWLNRMRELGYPPGYLDPDNEDQPSGITIFADEEIKEELAYGEDGEIVETNHSATRRKETIEFPGINAAIPEKADEKQWAARPLSSDSSLSRSHHRLDHSLETISRGHLRENWWSGELRDDGPPGVDPVHSPSMSSYPPRWSYDSSNFSGTSSFGRSQSDRGRWSPLVYEDFVSHDSYSSPSYRSLIKRGSSQDHGNESWDDYDREHSSWRMHKYDGYRHLSRR</sequence>
<dbReference type="SMART" id="SM00581">
    <property type="entry name" value="PSP"/>
    <property type="match status" value="1"/>
</dbReference>
<evidence type="ECO:0000256" key="1">
    <source>
        <dbReference type="ARBA" id="ARBA00004123"/>
    </source>
</evidence>
<evidence type="ECO:0000259" key="7">
    <source>
        <dbReference type="SMART" id="SM00581"/>
    </source>
</evidence>
<keyword evidence="4" id="KW-0862">Zinc</keyword>
<feature type="compositionally biased region" description="Polar residues" evidence="6">
    <location>
        <begin position="10"/>
        <end position="19"/>
    </location>
</feature>
<accession>A0A1Q3BSW5</accession>
<dbReference type="OrthoDB" id="8026949at2759"/>
<dbReference type="InterPro" id="IPR006568">
    <property type="entry name" value="PSP_pro-rich"/>
</dbReference>
<protein>
    <submittedName>
        <fullName evidence="8">PSP domain-containing protein</fullName>
    </submittedName>
</protein>
<feature type="region of interest" description="Disordered" evidence="6">
    <location>
        <begin position="499"/>
        <end position="527"/>
    </location>
</feature>
<dbReference type="Pfam" id="PF04046">
    <property type="entry name" value="PSP"/>
    <property type="match status" value="1"/>
</dbReference>
<feature type="region of interest" description="Disordered" evidence="6">
    <location>
        <begin position="401"/>
        <end position="420"/>
    </location>
</feature>
<dbReference type="AlphaFoldDB" id="A0A1Q3BSW5"/>
<proteinExistence type="predicted"/>
<dbReference type="Proteomes" id="UP000187406">
    <property type="component" value="Unassembled WGS sequence"/>
</dbReference>
<evidence type="ECO:0000313" key="8">
    <source>
        <dbReference type="EMBL" id="GAV71034.1"/>
    </source>
</evidence>
<feature type="compositionally biased region" description="Polar residues" evidence="6">
    <location>
        <begin position="280"/>
        <end position="296"/>
    </location>
</feature>